<dbReference type="InterPro" id="IPR011991">
    <property type="entry name" value="ArsR-like_HTH"/>
</dbReference>
<keyword evidence="2" id="KW-0238">DNA-binding</keyword>
<sequence length="94" mass="10578">MDTYKQEQALFAENAELLKALAHPVRLCIVKGLIEKGCCNVSTMQECLDLPQSTISQHLGKLKAANIVTAERQGLEVIYRVHNEKVKQIIEILF</sequence>
<dbReference type="SMART" id="SM00418">
    <property type="entry name" value="HTH_ARSR"/>
    <property type="match status" value="1"/>
</dbReference>
<evidence type="ECO:0000256" key="3">
    <source>
        <dbReference type="ARBA" id="ARBA00023163"/>
    </source>
</evidence>
<evidence type="ECO:0000313" key="6">
    <source>
        <dbReference type="Proteomes" id="UP000295658"/>
    </source>
</evidence>
<dbReference type="InterPro" id="IPR036390">
    <property type="entry name" value="WH_DNA-bd_sf"/>
</dbReference>
<dbReference type="EMBL" id="SLUL01000014">
    <property type="protein sequence ID" value="TCL46814.1"/>
    <property type="molecule type" value="Genomic_DNA"/>
</dbReference>
<dbReference type="GO" id="GO:0003677">
    <property type="term" value="F:DNA binding"/>
    <property type="evidence" value="ECO:0007669"/>
    <property type="project" value="UniProtKB-KW"/>
</dbReference>
<dbReference type="InterPro" id="IPR036388">
    <property type="entry name" value="WH-like_DNA-bd_sf"/>
</dbReference>
<dbReference type="InterPro" id="IPR051081">
    <property type="entry name" value="HTH_MetalResp_TranReg"/>
</dbReference>
<name>A0A4R1QDZ9_9BACL</name>
<dbReference type="PANTHER" id="PTHR33154:SF18">
    <property type="entry name" value="ARSENICAL RESISTANCE OPERON REPRESSOR"/>
    <property type="match status" value="1"/>
</dbReference>
<keyword evidence="3" id="KW-0804">Transcription</keyword>
<dbReference type="InterPro" id="IPR001845">
    <property type="entry name" value="HTH_ArsR_DNA-bd_dom"/>
</dbReference>
<dbReference type="PROSITE" id="PS50987">
    <property type="entry name" value="HTH_ARSR_2"/>
    <property type="match status" value="1"/>
</dbReference>
<dbReference type="Pfam" id="PF12840">
    <property type="entry name" value="HTH_20"/>
    <property type="match status" value="1"/>
</dbReference>
<dbReference type="RefSeq" id="WP_132949217.1">
    <property type="nucleotide sequence ID" value="NZ_BSVG01000006.1"/>
</dbReference>
<dbReference type="PRINTS" id="PR00778">
    <property type="entry name" value="HTHARSR"/>
</dbReference>
<dbReference type="OrthoDB" id="9802016at2"/>
<evidence type="ECO:0000259" key="4">
    <source>
        <dbReference type="PROSITE" id="PS50987"/>
    </source>
</evidence>
<feature type="domain" description="HTH arsR-type" evidence="4">
    <location>
        <begin position="6"/>
        <end position="94"/>
    </location>
</feature>
<dbReference type="Proteomes" id="UP000295658">
    <property type="component" value="Unassembled WGS sequence"/>
</dbReference>
<keyword evidence="6" id="KW-1185">Reference proteome</keyword>
<gene>
    <name evidence="5" type="ORF">EDD69_11473</name>
</gene>
<evidence type="ECO:0000256" key="1">
    <source>
        <dbReference type="ARBA" id="ARBA00023015"/>
    </source>
</evidence>
<organism evidence="5 6">
    <name type="scientific">Thermolongibacillus altinsuensis</name>
    <dbReference type="NCBI Taxonomy" id="575256"/>
    <lineage>
        <taxon>Bacteria</taxon>
        <taxon>Bacillati</taxon>
        <taxon>Bacillota</taxon>
        <taxon>Bacilli</taxon>
        <taxon>Bacillales</taxon>
        <taxon>Anoxybacillaceae</taxon>
        <taxon>Thermolongibacillus</taxon>
    </lineage>
</organism>
<dbReference type="SUPFAM" id="SSF46785">
    <property type="entry name" value="Winged helix' DNA-binding domain"/>
    <property type="match status" value="1"/>
</dbReference>
<proteinExistence type="predicted"/>
<accession>A0A4R1QDZ9</accession>
<comment type="caution">
    <text evidence="5">The sequence shown here is derived from an EMBL/GenBank/DDBJ whole genome shotgun (WGS) entry which is preliminary data.</text>
</comment>
<dbReference type="NCBIfam" id="NF033788">
    <property type="entry name" value="HTH_metalloreg"/>
    <property type="match status" value="1"/>
</dbReference>
<reference evidence="5 6" key="1">
    <citation type="submission" date="2019-03" db="EMBL/GenBank/DDBJ databases">
        <title>Genomic Encyclopedia of Type Strains, Phase IV (KMG-IV): sequencing the most valuable type-strain genomes for metagenomic binning, comparative biology and taxonomic classification.</title>
        <authorList>
            <person name="Goeker M."/>
        </authorList>
    </citation>
    <scope>NUCLEOTIDE SEQUENCE [LARGE SCALE GENOMIC DNA]</scope>
    <source>
        <strain evidence="5 6">DSM 24979</strain>
    </source>
</reference>
<dbReference type="PANTHER" id="PTHR33154">
    <property type="entry name" value="TRANSCRIPTIONAL REGULATOR, ARSR FAMILY"/>
    <property type="match status" value="1"/>
</dbReference>
<protein>
    <submittedName>
        <fullName evidence="5">ArsR family transcriptional regulator</fullName>
    </submittedName>
</protein>
<dbReference type="Gene3D" id="1.10.10.10">
    <property type="entry name" value="Winged helix-like DNA-binding domain superfamily/Winged helix DNA-binding domain"/>
    <property type="match status" value="1"/>
</dbReference>
<keyword evidence="1" id="KW-0805">Transcription regulation</keyword>
<dbReference type="CDD" id="cd00090">
    <property type="entry name" value="HTH_ARSR"/>
    <property type="match status" value="1"/>
</dbReference>
<dbReference type="AlphaFoldDB" id="A0A4R1QDZ9"/>
<dbReference type="GO" id="GO:0003700">
    <property type="term" value="F:DNA-binding transcription factor activity"/>
    <property type="evidence" value="ECO:0007669"/>
    <property type="project" value="InterPro"/>
</dbReference>
<evidence type="ECO:0000313" key="5">
    <source>
        <dbReference type="EMBL" id="TCL46814.1"/>
    </source>
</evidence>
<evidence type="ECO:0000256" key="2">
    <source>
        <dbReference type="ARBA" id="ARBA00023125"/>
    </source>
</evidence>